<keyword evidence="2" id="KW-1185">Reference proteome</keyword>
<protein>
    <submittedName>
        <fullName evidence="1">Uncharacterized protein</fullName>
    </submittedName>
</protein>
<comment type="caution">
    <text evidence="1">The sequence shown here is derived from an EMBL/GenBank/DDBJ whole genome shotgun (WGS) entry which is preliminary data.</text>
</comment>
<feature type="non-terminal residue" evidence="1">
    <location>
        <position position="1"/>
    </location>
</feature>
<sequence length="45" mass="5310">KGKKGSYDAYLIPESVQEFSYTKDGKEIKGFQYKFKMEFPPKKDK</sequence>
<evidence type="ECO:0000313" key="1">
    <source>
        <dbReference type="EMBL" id="MBC5715540.1"/>
    </source>
</evidence>
<name>A0A923RV13_9FIRM</name>
<evidence type="ECO:0000313" key="2">
    <source>
        <dbReference type="Proteomes" id="UP000606720"/>
    </source>
</evidence>
<organism evidence="1 2">
    <name type="scientific">Roseburia zhanii</name>
    <dbReference type="NCBI Taxonomy" id="2763064"/>
    <lineage>
        <taxon>Bacteria</taxon>
        <taxon>Bacillati</taxon>
        <taxon>Bacillota</taxon>
        <taxon>Clostridia</taxon>
        <taxon>Lachnospirales</taxon>
        <taxon>Lachnospiraceae</taxon>
        <taxon>Roseburia</taxon>
    </lineage>
</organism>
<gene>
    <name evidence="1" type="ORF">H8S17_15345</name>
</gene>
<dbReference type="AlphaFoldDB" id="A0A923RV13"/>
<accession>A0A923RV13</accession>
<reference evidence="1" key="1">
    <citation type="submission" date="2020-08" db="EMBL/GenBank/DDBJ databases">
        <title>Genome public.</title>
        <authorList>
            <person name="Liu C."/>
            <person name="Sun Q."/>
        </authorList>
    </citation>
    <scope>NUCLEOTIDE SEQUENCE</scope>
    <source>
        <strain evidence="1">BX1005</strain>
    </source>
</reference>
<dbReference type="EMBL" id="JACOPH010000025">
    <property type="protein sequence ID" value="MBC5715540.1"/>
    <property type="molecule type" value="Genomic_DNA"/>
</dbReference>
<dbReference type="Proteomes" id="UP000606720">
    <property type="component" value="Unassembled WGS sequence"/>
</dbReference>
<proteinExistence type="predicted"/>